<keyword evidence="10" id="KW-1185">Reference proteome</keyword>
<evidence type="ECO:0000256" key="3">
    <source>
        <dbReference type="ARBA" id="ARBA00032861"/>
    </source>
</evidence>
<dbReference type="Pfam" id="PF03992">
    <property type="entry name" value="ABM"/>
    <property type="match status" value="1"/>
</dbReference>
<protein>
    <recommendedName>
        <fullName evidence="2">Signal transduction protein TRAP</fullName>
    </recommendedName>
    <alternativeName>
        <fullName evidence="3">Target of RNAIII-activating protein</fullName>
    </alternativeName>
</protein>
<dbReference type="Proteomes" id="UP000293637">
    <property type="component" value="Unassembled WGS sequence"/>
</dbReference>
<evidence type="ECO:0000313" key="7">
    <source>
        <dbReference type="EMBL" id="TBW73545.1"/>
    </source>
</evidence>
<comment type="similarity">
    <text evidence="1">Belongs to the TRAP family.</text>
</comment>
<keyword evidence="7" id="KW-0503">Monooxygenase</keyword>
<dbReference type="AlphaFoldDB" id="A0A133Q603"/>
<dbReference type="Proteomes" id="UP000325462">
    <property type="component" value="Chromosome"/>
</dbReference>
<dbReference type="EMBL" id="CP041722">
    <property type="protein sequence ID" value="QEX37598.1"/>
    <property type="molecule type" value="Genomic_DNA"/>
</dbReference>
<proteinExistence type="inferred from homology"/>
<dbReference type="InterPro" id="IPR011008">
    <property type="entry name" value="Dimeric_a/b-barrel"/>
</dbReference>
<organism evidence="7 9">
    <name type="scientific">Staphylococcus lugdunensis</name>
    <dbReference type="NCBI Taxonomy" id="28035"/>
    <lineage>
        <taxon>Bacteria</taxon>
        <taxon>Bacillati</taxon>
        <taxon>Bacillota</taxon>
        <taxon>Bacilli</taxon>
        <taxon>Bacillales</taxon>
        <taxon>Staphylococcaceae</taxon>
        <taxon>Staphylococcus</taxon>
    </lineage>
</organism>
<evidence type="ECO:0000313" key="6">
    <source>
        <dbReference type="EMBL" id="QEX37598.1"/>
    </source>
</evidence>
<reference evidence="7 9" key="2">
    <citation type="journal article" date="2019" name="Sci. Transl. Med.">
        <title>Quorum sensing between bacterial species on the skin protects against epidermal injury in atopic dermatitis.</title>
        <authorList>
            <person name="Williams M.R."/>
        </authorList>
    </citation>
    <scope>NUCLEOTIDE SEQUENCE [LARGE SCALE GENOMIC DNA]</scope>
    <source>
        <strain evidence="7 9">E7</strain>
    </source>
</reference>
<dbReference type="EMBL" id="SCHB01000001">
    <property type="protein sequence ID" value="TBW73545.1"/>
    <property type="molecule type" value="Genomic_DNA"/>
</dbReference>
<dbReference type="GeneID" id="58091210"/>
<dbReference type="Gene3D" id="3.30.70.100">
    <property type="match status" value="1"/>
</dbReference>
<feature type="domain" description="ABM" evidence="4">
    <location>
        <begin position="2"/>
        <end position="93"/>
    </location>
</feature>
<evidence type="ECO:0000259" key="4">
    <source>
        <dbReference type="PROSITE" id="PS51725"/>
    </source>
</evidence>
<evidence type="ECO:0000256" key="2">
    <source>
        <dbReference type="ARBA" id="ARBA00018486"/>
    </source>
</evidence>
<evidence type="ECO:0000313" key="8">
    <source>
        <dbReference type="Proteomes" id="UP000070063"/>
    </source>
</evidence>
<keyword evidence="7" id="KW-0560">Oxidoreductase</keyword>
<name>A0A133Q603_STALU</name>
<dbReference type="STRING" id="28035.B6N84_02270"/>
<dbReference type="Proteomes" id="UP000070063">
    <property type="component" value="Unassembled WGS sequence"/>
</dbReference>
<evidence type="ECO:0000256" key="1">
    <source>
        <dbReference type="ARBA" id="ARBA00009267"/>
    </source>
</evidence>
<dbReference type="PANTHER" id="PTHR33336:SF3">
    <property type="entry name" value="ABM DOMAIN-CONTAINING PROTEIN"/>
    <property type="match status" value="1"/>
</dbReference>
<accession>A0A133Q603</accession>
<gene>
    <name evidence="7" type="ORF">EQ812_01715</name>
    <name evidence="6" type="ORF">FO454_01195</name>
    <name evidence="5" type="ORF">HMPREF3225_01272</name>
</gene>
<dbReference type="eggNOG" id="COG1359">
    <property type="taxonomic scope" value="Bacteria"/>
</dbReference>
<dbReference type="PANTHER" id="PTHR33336">
    <property type="entry name" value="QUINOL MONOOXYGENASE YGIN-RELATED"/>
    <property type="match status" value="1"/>
</dbReference>
<dbReference type="PROSITE" id="PS51725">
    <property type="entry name" value="ABM"/>
    <property type="match status" value="1"/>
</dbReference>
<dbReference type="GO" id="GO:0004497">
    <property type="term" value="F:monooxygenase activity"/>
    <property type="evidence" value="ECO:0007669"/>
    <property type="project" value="UniProtKB-KW"/>
</dbReference>
<dbReference type="InterPro" id="IPR050744">
    <property type="entry name" value="AI-2_Isomerase_LsrG"/>
</dbReference>
<evidence type="ECO:0000313" key="9">
    <source>
        <dbReference type="Proteomes" id="UP000293637"/>
    </source>
</evidence>
<evidence type="ECO:0000313" key="10">
    <source>
        <dbReference type="Proteomes" id="UP000325462"/>
    </source>
</evidence>
<dbReference type="EMBL" id="LRQI01000052">
    <property type="protein sequence ID" value="KXA38316.1"/>
    <property type="molecule type" value="Genomic_DNA"/>
</dbReference>
<dbReference type="SUPFAM" id="SSF54909">
    <property type="entry name" value="Dimeric alpha+beta barrel"/>
    <property type="match status" value="1"/>
</dbReference>
<dbReference type="RefSeq" id="WP_002460409.1">
    <property type="nucleotide sequence ID" value="NZ_AP021848.1"/>
</dbReference>
<reference evidence="6 10" key="3">
    <citation type="submission" date="2019-07" db="EMBL/GenBank/DDBJ databases">
        <title>Comparative genome analysis of staphylococcus lugdunensis shows clonal complex-dependent diversity of the putative virulence factor, ess/type vii locus.</title>
        <authorList>
            <person name="Lebeurre J."/>
            <person name="Dahyot S."/>
            <person name="Diene S."/>
            <person name="Paulay A."/>
            <person name="Aubourg M."/>
            <person name="Argemi X."/>
            <person name="Giard J.-C."/>
            <person name="Tournier I."/>
            <person name="Francois P."/>
            <person name="Pestel-Caron M."/>
        </authorList>
    </citation>
    <scope>NUCLEOTIDE SEQUENCE [LARGE SCALE GENOMIC DNA]</scope>
    <source>
        <strain evidence="6 10">SL13</strain>
    </source>
</reference>
<evidence type="ECO:0000313" key="5">
    <source>
        <dbReference type="EMBL" id="KXA38316.1"/>
    </source>
</evidence>
<dbReference type="InterPro" id="IPR007138">
    <property type="entry name" value="ABM_dom"/>
</dbReference>
<dbReference type="OMA" id="YEIIEHW"/>
<reference evidence="5 8" key="1">
    <citation type="submission" date="2016-01" db="EMBL/GenBank/DDBJ databases">
        <authorList>
            <person name="Mitreva M."/>
            <person name="Pepin K.H."/>
            <person name="Mihindukulasuriya K.A."/>
            <person name="Fulton R."/>
            <person name="Fronick C."/>
            <person name="O'Laughlin M."/>
            <person name="Miner T."/>
            <person name="Herter B."/>
            <person name="Rosa B.A."/>
            <person name="Cordes M."/>
            <person name="Tomlinson C."/>
            <person name="Wollam A."/>
            <person name="Palsikar V.B."/>
            <person name="Mardis E.R."/>
            <person name="Wilson R.K."/>
        </authorList>
    </citation>
    <scope>NUCLEOTIDE SEQUENCE [LARGE SCALE GENOMIC DNA]</scope>
    <source>
        <strain evidence="5 8">MJR7738</strain>
    </source>
</reference>
<sequence length="94" mass="10747">MIIINAKLKVAAEHREAYLSLMKDLVDATQQEPGNLFYHHYEDVTEPNSFVVVENYRNQQAVDAHNKSAHFKVFSDNIGKYVSEQPVIDVAEVK</sequence>